<evidence type="ECO:0000256" key="1">
    <source>
        <dbReference type="SAM" id="Phobius"/>
    </source>
</evidence>
<reference evidence="2" key="1">
    <citation type="submission" date="2020-10" db="EMBL/GenBank/DDBJ databases">
        <authorList>
            <person name="Gilroy R."/>
        </authorList>
    </citation>
    <scope>NUCLEOTIDE SEQUENCE</scope>
    <source>
        <strain evidence="2">CHK199-13235</strain>
    </source>
</reference>
<dbReference type="Proteomes" id="UP000824002">
    <property type="component" value="Unassembled WGS sequence"/>
</dbReference>
<reference evidence="2" key="2">
    <citation type="journal article" date="2021" name="PeerJ">
        <title>Extensive microbial diversity within the chicken gut microbiome revealed by metagenomics and culture.</title>
        <authorList>
            <person name="Gilroy R."/>
            <person name="Ravi A."/>
            <person name="Getino M."/>
            <person name="Pursley I."/>
            <person name="Horton D.L."/>
            <person name="Alikhan N.F."/>
            <person name="Baker D."/>
            <person name="Gharbi K."/>
            <person name="Hall N."/>
            <person name="Watson M."/>
            <person name="Adriaenssens E.M."/>
            <person name="Foster-Nyarko E."/>
            <person name="Jarju S."/>
            <person name="Secka A."/>
            <person name="Antonio M."/>
            <person name="Oren A."/>
            <person name="Chaudhuri R.R."/>
            <person name="La Ragione R."/>
            <person name="Hildebrand F."/>
            <person name="Pallen M.J."/>
        </authorList>
    </citation>
    <scope>NUCLEOTIDE SEQUENCE</scope>
    <source>
        <strain evidence="2">CHK199-13235</strain>
    </source>
</reference>
<keyword evidence="1" id="KW-1133">Transmembrane helix</keyword>
<name>A0A9D1K0E3_9FIRM</name>
<evidence type="ECO:0000313" key="3">
    <source>
        <dbReference type="Proteomes" id="UP000824002"/>
    </source>
</evidence>
<gene>
    <name evidence="2" type="ORF">IAB51_10540</name>
</gene>
<dbReference type="AlphaFoldDB" id="A0A9D1K0E3"/>
<proteinExistence type="predicted"/>
<protein>
    <submittedName>
        <fullName evidence="2">Uncharacterized protein</fullName>
    </submittedName>
</protein>
<keyword evidence="1" id="KW-0812">Transmembrane</keyword>
<keyword evidence="1" id="KW-0472">Membrane</keyword>
<accession>A0A9D1K0E3</accession>
<sequence>MGFIGTLTLILIVLKDFGLIDVSWLWVLSPLWISALLVLLIFGTILVAGRLKKGRW</sequence>
<dbReference type="EMBL" id="DVJP01000069">
    <property type="protein sequence ID" value="HIS77225.1"/>
    <property type="molecule type" value="Genomic_DNA"/>
</dbReference>
<evidence type="ECO:0000313" key="2">
    <source>
        <dbReference type="EMBL" id="HIS77225.1"/>
    </source>
</evidence>
<comment type="caution">
    <text evidence="2">The sequence shown here is derived from an EMBL/GenBank/DDBJ whole genome shotgun (WGS) entry which is preliminary data.</text>
</comment>
<feature type="transmembrane region" description="Helical" evidence="1">
    <location>
        <begin position="28"/>
        <end position="48"/>
    </location>
</feature>
<organism evidence="2 3">
    <name type="scientific">Candidatus Merdivicinus excrementipullorum</name>
    <dbReference type="NCBI Taxonomy" id="2840867"/>
    <lineage>
        <taxon>Bacteria</taxon>
        <taxon>Bacillati</taxon>
        <taxon>Bacillota</taxon>
        <taxon>Clostridia</taxon>
        <taxon>Eubacteriales</taxon>
        <taxon>Oscillospiraceae</taxon>
        <taxon>Oscillospiraceae incertae sedis</taxon>
        <taxon>Candidatus Merdivicinus</taxon>
    </lineage>
</organism>